<protein>
    <submittedName>
        <fullName evidence="1">Fructosamine kinase</fullName>
    </submittedName>
</protein>
<organism evidence="1">
    <name type="scientific">Propionibacterium freudenreichii</name>
    <dbReference type="NCBI Taxonomy" id="1744"/>
    <lineage>
        <taxon>Bacteria</taxon>
        <taxon>Bacillati</taxon>
        <taxon>Actinomycetota</taxon>
        <taxon>Actinomycetes</taxon>
        <taxon>Propionibacteriales</taxon>
        <taxon>Propionibacteriaceae</taxon>
        <taxon>Propionibacterium</taxon>
    </lineage>
</organism>
<dbReference type="GO" id="GO:0016301">
    <property type="term" value="F:kinase activity"/>
    <property type="evidence" value="ECO:0007669"/>
    <property type="project" value="UniProtKB-KW"/>
</dbReference>
<dbReference type="EMBL" id="LT576035">
    <property type="protein sequence ID" value="SBN38891.1"/>
    <property type="molecule type" value="Genomic_DNA"/>
</dbReference>
<sequence>MVWPPTVLSRWNAVGSNPPVTKAVHCASSRPAPGTPGIGALGIGHWESEPRKGRSRLALPTAVADTIAVRPYVRGMTTTFTKHNRGTDNLAGEAAGLRWLAQAEPDGGTHIAPVISVDRQELVIGRVQESSPTSRDAALMGASLAHMHAAGAPWWGAPPAGWPGPDWVGRSRTPLITDQRQAPATWGEFYAQYRIDVFARCLRDAGTINSDQARTFDAVSRRLRRGDFDVPQPALLQARGQSVARLHGDLWAGNAMYDGGATGATLIDPMAHGGHAETDLAALSVFGFPRLSEVYAGYDAESALAAGWQERIALHQLTMIIMHAVLFGGGYTASALELAGQYV</sequence>
<evidence type="ECO:0000313" key="1">
    <source>
        <dbReference type="EMBL" id="SBN38891.1"/>
    </source>
</evidence>
<name>A0A2C7ZVD5_9ACTN</name>
<accession>A0A2C7ZVD5</accession>
<dbReference type="Pfam" id="PF03881">
    <property type="entry name" value="Fructosamin_kin"/>
    <property type="match status" value="1"/>
</dbReference>
<dbReference type="InterPro" id="IPR011009">
    <property type="entry name" value="Kinase-like_dom_sf"/>
</dbReference>
<keyword evidence="1" id="KW-0418">Kinase</keyword>
<dbReference type="PANTHER" id="PTHR12149">
    <property type="entry name" value="FRUCTOSAMINE 3 KINASE-RELATED PROTEIN"/>
    <property type="match status" value="1"/>
</dbReference>
<gene>
    <name evidence="1" type="ORF">PFR_JS10_1248</name>
</gene>
<dbReference type="InterPro" id="IPR016477">
    <property type="entry name" value="Fructo-/Ketosamine-3-kinase"/>
</dbReference>
<dbReference type="PANTHER" id="PTHR12149:SF8">
    <property type="entry name" value="PROTEIN-RIBULOSAMINE 3-KINASE"/>
    <property type="match status" value="1"/>
</dbReference>
<proteinExistence type="predicted"/>
<dbReference type="Gene3D" id="1.20.1270.240">
    <property type="match status" value="1"/>
</dbReference>
<dbReference type="Gene3D" id="1.10.510.10">
    <property type="entry name" value="Transferase(Phosphotransferase) domain 1"/>
    <property type="match status" value="1"/>
</dbReference>
<reference evidence="1" key="1">
    <citation type="submission" date="2016-05" db="EMBL/GenBank/DDBJ databases">
        <authorList>
            <person name="Lavstsen T."/>
            <person name="Jespersen J.S."/>
        </authorList>
    </citation>
    <scope>NUCLEOTIDE SEQUENCE</scope>
    <source>
        <strain evidence="1">PFRJS10</strain>
    </source>
</reference>
<keyword evidence="1" id="KW-0808">Transferase</keyword>
<dbReference type="AlphaFoldDB" id="A0A2C7ZVD5"/>
<dbReference type="SUPFAM" id="SSF56112">
    <property type="entry name" value="Protein kinase-like (PK-like)"/>
    <property type="match status" value="1"/>
</dbReference>